<evidence type="ECO:0000256" key="3">
    <source>
        <dbReference type="PROSITE-ProRule" id="PRU00023"/>
    </source>
</evidence>
<dbReference type="PRINTS" id="PR01415">
    <property type="entry name" value="ANKYRIN"/>
</dbReference>
<reference evidence="5" key="1">
    <citation type="submission" date="2025-08" db="UniProtKB">
        <authorList>
            <consortium name="RefSeq"/>
        </authorList>
    </citation>
    <scope>IDENTIFICATION</scope>
    <source>
        <tissue evidence="5">Gonads</tissue>
    </source>
</reference>
<name>A0A2R2MTW8_LINAN</name>
<feature type="non-terminal residue" evidence="5">
    <location>
        <position position="272"/>
    </location>
</feature>
<dbReference type="InterPro" id="IPR036770">
    <property type="entry name" value="Ankyrin_rpt-contain_sf"/>
</dbReference>
<dbReference type="InParanoid" id="A0A2R2MTW8"/>
<dbReference type="Pfam" id="PF13857">
    <property type="entry name" value="Ank_5"/>
    <property type="match status" value="1"/>
</dbReference>
<organism evidence="4 5">
    <name type="scientific">Lingula anatina</name>
    <name type="common">Brachiopod</name>
    <name type="synonym">Lingula unguis</name>
    <dbReference type="NCBI Taxonomy" id="7574"/>
    <lineage>
        <taxon>Eukaryota</taxon>
        <taxon>Metazoa</taxon>
        <taxon>Spiralia</taxon>
        <taxon>Lophotrochozoa</taxon>
        <taxon>Brachiopoda</taxon>
        <taxon>Linguliformea</taxon>
        <taxon>Lingulata</taxon>
        <taxon>Lingulida</taxon>
        <taxon>Linguloidea</taxon>
        <taxon>Lingulidae</taxon>
        <taxon>Lingula</taxon>
    </lineage>
</organism>
<evidence type="ECO:0000256" key="2">
    <source>
        <dbReference type="ARBA" id="ARBA00023043"/>
    </source>
</evidence>
<evidence type="ECO:0000256" key="1">
    <source>
        <dbReference type="ARBA" id="ARBA00022737"/>
    </source>
</evidence>
<feature type="repeat" description="ANK" evidence="3">
    <location>
        <begin position="188"/>
        <end position="220"/>
    </location>
</feature>
<feature type="repeat" description="ANK" evidence="3">
    <location>
        <begin position="48"/>
        <end position="80"/>
    </location>
</feature>
<sequence>MGKDFELLQAVKDQDLISIQKILNKNKLSKHKLIGSTKRININYQDNDGMAALHQAALVGSNEIMRLLLDGGAAVDIKDNKGMRPLHYASWQGKVEPVQILLQYGANTNDAAENGESPLHLACQHGHYEVVNLLLQHHADPTLRNKEHKTPLDLACEFGRYRVAELLIDSNLCNCLLMETPEDMLDNTRTTGLHLAAKNGHGDIIRLLLQAGVDINRQTLQGTCLHEAALYGKIEVVKLLLDVSTSFLVFYKESISLLFKYYCVLSCKMCRC</sequence>
<accession>A0A2R2MTW8</accession>
<dbReference type="PROSITE" id="PS50297">
    <property type="entry name" value="ANK_REP_REGION"/>
    <property type="match status" value="4"/>
</dbReference>
<proteinExistence type="predicted"/>
<dbReference type="InterPro" id="IPR002110">
    <property type="entry name" value="Ankyrin_rpt"/>
</dbReference>
<feature type="repeat" description="ANK" evidence="3">
    <location>
        <begin position="114"/>
        <end position="146"/>
    </location>
</feature>
<dbReference type="Proteomes" id="UP000085678">
    <property type="component" value="Unplaced"/>
</dbReference>
<dbReference type="KEGG" id="lak:106164919"/>
<dbReference type="PANTHER" id="PTHR24174">
    <property type="entry name" value="ANKYRIN REPEAT AND STERILE ALPHA MOTIF DOMAIN-CONTAINING PROTEIN 1"/>
    <property type="match status" value="1"/>
</dbReference>
<dbReference type="SMART" id="SM00248">
    <property type="entry name" value="ANK"/>
    <property type="match status" value="6"/>
</dbReference>
<dbReference type="PROSITE" id="PS50088">
    <property type="entry name" value="ANK_REPEAT"/>
    <property type="match status" value="4"/>
</dbReference>
<dbReference type="STRING" id="7574.A0A2R2MTW8"/>
<dbReference type="Gene3D" id="1.25.40.20">
    <property type="entry name" value="Ankyrin repeat-containing domain"/>
    <property type="match status" value="3"/>
</dbReference>
<dbReference type="OrthoDB" id="5314041at2759"/>
<protein>
    <submittedName>
        <fullName evidence="5">Caskin-2</fullName>
    </submittedName>
</protein>
<evidence type="ECO:0000313" key="4">
    <source>
        <dbReference type="Proteomes" id="UP000085678"/>
    </source>
</evidence>
<keyword evidence="1" id="KW-0677">Repeat</keyword>
<dbReference type="PANTHER" id="PTHR24174:SF16">
    <property type="entry name" value="CASKIN-2"/>
    <property type="match status" value="1"/>
</dbReference>
<gene>
    <name evidence="5" type="primary">LOC106164919</name>
</gene>
<feature type="repeat" description="ANK" evidence="3">
    <location>
        <begin position="81"/>
        <end position="113"/>
    </location>
</feature>
<dbReference type="SUPFAM" id="SSF48403">
    <property type="entry name" value="Ankyrin repeat"/>
    <property type="match status" value="1"/>
</dbReference>
<dbReference type="Pfam" id="PF12796">
    <property type="entry name" value="Ank_2"/>
    <property type="match status" value="2"/>
</dbReference>
<dbReference type="GeneID" id="106164919"/>
<dbReference type="InterPro" id="IPR033635">
    <property type="entry name" value="ANKS1/Caskin"/>
</dbReference>
<evidence type="ECO:0000313" key="5">
    <source>
        <dbReference type="RefSeq" id="XP_023933691.1"/>
    </source>
</evidence>
<dbReference type="AlphaFoldDB" id="A0A2R2MTW8"/>
<keyword evidence="4" id="KW-1185">Reference proteome</keyword>
<dbReference type="RefSeq" id="XP_023933691.1">
    <property type="nucleotide sequence ID" value="XM_024077923.1"/>
</dbReference>
<keyword evidence="2 3" id="KW-0040">ANK repeat</keyword>